<proteinExistence type="predicted"/>
<gene>
    <name evidence="2" type="ORF">CSUI_010426</name>
</gene>
<reference evidence="2 3" key="1">
    <citation type="journal article" date="2017" name="Int. J. Parasitol.">
        <title>The genome of the protozoan parasite Cystoisospora suis and a reverse vaccinology approach to identify vaccine candidates.</title>
        <authorList>
            <person name="Palmieri N."/>
            <person name="Shrestha A."/>
            <person name="Ruttkowski B."/>
            <person name="Beck T."/>
            <person name="Vogl C."/>
            <person name="Tomley F."/>
            <person name="Blake D.P."/>
            <person name="Joachim A."/>
        </authorList>
    </citation>
    <scope>NUCLEOTIDE SEQUENCE [LARGE SCALE GENOMIC DNA]</scope>
    <source>
        <strain evidence="2 3">Wien I</strain>
    </source>
</reference>
<protein>
    <recommendedName>
        <fullName evidence="4">Transmembrane protein</fullName>
    </recommendedName>
</protein>
<dbReference type="AlphaFoldDB" id="A0A2C6JBF1"/>
<keyword evidence="1" id="KW-0472">Membrane</keyword>
<evidence type="ECO:0000256" key="1">
    <source>
        <dbReference type="SAM" id="Phobius"/>
    </source>
</evidence>
<keyword evidence="1" id="KW-1133">Transmembrane helix</keyword>
<name>A0A2C6JBF1_9APIC</name>
<dbReference type="VEuPathDB" id="ToxoDB:CSUI_010426"/>
<dbReference type="RefSeq" id="XP_067917493.1">
    <property type="nucleotide sequence ID" value="XM_068070530.1"/>
</dbReference>
<accession>A0A2C6JBF1</accession>
<dbReference type="GeneID" id="94433741"/>
<evidence type="ECO:0000313" key="3">
    <source>
        <dbReference type="Proteomes" id="UP000221165"/>
    </source>
</evidence>
<sequence length="87" mass="9863">MKHFLARVYSILLHSSFYHRLLHIRTMISIVIHLLYILVSLLCTSSSYTPLSRGSSNAKSQTTSCSSSVLSWSESFSSDLFSFLFHS</sequence>
<comment type="caution">
    <text evidence="2">The sequence shown here is derived from an EMBL/GenBank/DDBJ whole genome shotgun (WGS) entry which is preliminary data.</text>
</comment>
<dbReference type="Proteomes" id="UP000221165">
    <property type="component" value="Unassembled WGS sequence"/>
</dbReference>
<evidence type="ECO:0008006" key="4">
    <source>
        <dbReference type="Google" id="ProtNLM"/>
    </source>
</evidence>
<dbReference type="EMBL" id="MIGC01007381">
    <property type="protein sequence ID" value="PHJ15761.1"/>
    <property type="molecule type" value="Genomic_DNA"/>
</dbReference>
<keyword evidence="1" id="KW-0812">Transmembrane</keyword>
<feature type="transmembrane region" description="Helical" evidence="1">
    <location>
        <begin position="21"/>
        <end position="42"/>
    </location>
</feature>
<evidence type="ECO:0000313" key="2">
    <source>
        <dbReference type="EMBL" id="PHJ15761.1"/>
    </source>
</evidence>
<organism evidence="2 3">
    <name type="scientific">Cystoisospora suis</name>
    <dbReference type="NCBI Taxonomy" id="483139"/>
    <lineage>
        <taxon>Eukaryota</taxon>
        <taxon>Sar</taxon>
        <taxon>Alveolata</taxon>
        <taxon>Apicomplexa</taxon>
        <taxon>Conoidasida</taxon>
        <taxon>Coccidia</taxon>
        <taxon>Eucoccidiorida</taxon>
        <taxon>Eimeriorina</taxon>
        <taxon>Sarcocystidae</taxon>
        <taxon>Cystoisospora</taxon>
    </lineage>
</organism>
<keyword evidence="3" id="KW-1185">Reference proteome</keyword>